<dbReference type="Proteomes" id="UP000681414">
    <property type="component" value="Unassembled WGS sequence"/>
</dbReference>
<accession>A0A942TAZ2</accession>
<dbReference type="AlphaFoldDB" id="A0A942TAZ2"/>
<keyword evidence="1" id="KW-0472">Membrane</keyword>
<dbReference type="RefSeq" id="WP_213122774.1">
    <property type="nucleotide sequence ID" value="NZ_JAGYPG010000001.1"/>
</dbReference>
<feature type="transmembrane region" description="Helical" evidence="1">
    <location>
        <begin position="6"/>
        <end position="25"/>
    </location>
</feature>
<comment type="caution">
    <text evidence="2">The sequence shown here is derived from an EMBL/GenBank/DDBJ whole genome shotgun (WGS) entry which is preliminary data.</text>
</comment>
<proteinExistence type="predicted"/>
<evidence type="ECO:0000313" key="2">
    <source>
        <dbReference type="EMBL" id="MBS4193471.1"/>
    </source>
</evidence>
<evidence type="ECO:0000256" key="1">
    <source>
        <dbReference type="SAM" id="Phobius"/>
    </source>
</evidence>
<evidence type="ECO:0000313" key="3">
    <source>
        <dbReference type="Proteomes" id="UP000681414"/>
    </source>
</evidence>
<organism evidence="2 3">
    <name type="scientific">Lederbergia citri</name>
    <dbReference type="NCBI Taxonomy" id="2833580"/>
    <lineage>
        <taxon>Bacteria</taxon>
        <taxon>Bacillati</taxon>
        <taxon>Bacillota</taxon>
        <taxon>Bacilli</taxon>
        <taxon>Bacillales</taxon>
        <taxon>Bacillaceae</taxon>
        <taxon>Lederbergia</taxon>
    </lineage>
</organism>
<sequence>MIAIDWLFVAGASSIVGMALIERLAGEYGFRWIGTLLKIGLTVAAYGTGLYFLDILAEVFFR</sequence>
<keyword evidence="1" id="KW-1133">Transmembrane helix</keyword>
<feature type="transmembrane region" description="Helical" evidence="1">
    <location>
        <begin position="32"/>
        <end position="53"/>
    </location>
</feature>
<keyword evidence="1" id="KW-0812">Transmembrane</keyword>
<dbReference type="EMBL" id="JAGYPG010000001">
    <property type="protein sequence ID" value="MBS4193471.1"/>
    <property type="molecule type" value="Genomic_DNA"/>
</dbReference>
<name>A0A942TAZ2_9BACI</name>
<gene>
    <name evidence="2" type="ORF">KHA97_00115</name>
</gene>
<keyword evidence="3" id="KW-1185">Reference proteome</keyword>
<reference evidence="2 3" key="1">
    <citation type="submission" date="2021-05" db="EMBL/GenBank/DDBJ databases">
        <title>Novel Bacillus species.</title>
        <authorList>
            <person name="Liu G."/>
        </authorList>
    </citation>
    <scope>NUCLEOTIDE SEQUENCE [LARGE SCALE GENOMIC DNA]</scope>
    <source>
        <strain evidence="3">FJAT-49780</strain>
    </source>
</reference>
<protein>
    <submittedName>
        <fullName evidence="2">Uncharacterized protein</fullName>
    </submittedName>
</protein>